<keyword evidence="6" id="KW-0413">Isomerase</keyword>
<sequence>MSLRSGADMLGFIFASPSPRTLNPCFARENNFSDLARNAERIGVFVDPENNHLLKSIKAINATMIQLHGYETPKRCSEIKEISGLPIIKAFGVGSKNDLEKTNNYLSSVDYFLFDSVPSNKPNAQKGGLNKVFEWDLLEDCNLKNFFISGGLNIDNVIDAITQTKPMGIDVSSGVEKQPGVKDEKLIKDFIKTAQSFYKENYE</sequence>
<dbReference type="InterPro" id="IPR001240">
    <property type="entry name" value="PRAI_dom"/>
</dbReference>
<keyword evidence="4" id="KW-0822">Tryptophan biosynthesis</keyword>
<evidence type="ECO:0000256" key="3">
    <source>
        <dbReference type="ARBA" id="ARBA00022605"/>
    </source>
</evidence>
<evidence type="ECO:0000313" key="8">
    <source>
        <dbReference type="EMBL" id="SUZ54476.1"/>
    </source>
</evidence>
<evidence type="ECO:0000256" key="5">
    <source>
        <dbReference type="ARBA" id="ARBA00023141"/>
    </source>
</evidence>
<evidence type="ECO:0000256" key="2">
    <source>
        <dbReference type="ARBA" id="ARBA00012572"/>
    </source>
</evidence>
<dbReference type="Gene3D" id="3.20.20.70">
    <property type="entry name" value="Aldolase class I"/>
    <property type="match status" value="1"/>
</dbReference>
<dbReference type="HAMAP" id="MF_00135">
    <property type="entry name" value="PRAI"/>
    <property type="match status" value="1"/>
</dbReference>
<dbReference type="EC" id="5.3.1.24" evidence="2"/>
<organism evidence="8">
    <name type="scientific">marine metagenome</name>
    <dbReference type="NCBI Taxonomy" id="408172"/>
    <lineage>
        <taxon>unclassified sequences</taxon>
        <taxon>metagenomes</taxon>
        <taxon>ecological metagenomes</taxon>
    </lineage>
</organism>
<protein>
    <recommendedName>
        <fullName evidence="2">phosphoribosylanthranilate isomerase</fullName>
        <ecNumber evidence="2">5.3.1.24</ecNumber>
    </recommendedName>
</protein>
<gene>
    <name evidence="8" type="ORF">METZ01_LOCUS7330</name>
</gene>
<dbReference type="AlphaFoldDB" id="A0A381NIP4"/>
<evidence type="ECO:0000259" key="7">
    <source>
        <dbReference type="Pfam" id="PF00697"/>
    </source>
</evidence>
<comment type="pathway">
    <text evidence="1">Amino-acid biosynthesis; L-tryptophan biosynthesis; L-tryptophan from chorismate: step 3/5.</text>
</comment>
<evidence type="ECO:0000256" key="1">
    <source>
        <dbReference type="ARBA" id="ARBA00004664"/>
    </source>
</evidence>
<feature type="domain" description="N-(5'phosphoribosyl) anthranilate isomerase (PRAI)" evidence="7">
    <location>
        <begin position="4"/>
        <end position="192"/>
    </location>
</feature>
<name>A0A381NIP4_9ZZZZ</name>
<reference evidence="8" key="1">
    <citation type="submission" date="2018-05" db="EMBL/GenBank/DDBJ databases">
        <authorList>
            <person name="Lanie J.A."/>
            <person name="Ng W.-L."/>
            <person name="Kazmierczak K.M."/>
            <person name="Andrzejewski T.M."/>
            <person name="Davidsen T.M."/>
            <person name="Wayne K.J."/>
            <person name="Tettelin H."/>
            <person name="Glass J.I."/>
            <person name="Rusch D."/>
            <person name="Podicherti R."/>
            <person name="Tsui H.-C.T."/>
            <person name="Winkler M.E."/>
        </authorList>
    </citation>
    <scope>NUCLEOTIDE SEQUENCE</scope>
</reference>
<dbReference type="Pfam" id="PF00697">
    <property type="entry name" value="PRAI"/>
    <property type="match status" value="1"/>
</dbReference>
<dbReference type="GO" id="GO:0000162">
    <property type="term" value="P:L-tryptophan biosynthetic process"/>
    <property type="evidence" value="ECO:0007669"/>
    <property type="project" value="UniProtKB-UniPathway"/>
</dbReference>
<dbReference type="CDD" id="cd00405">
    <property type="entry name" value="PRAI"/>
    <property type="match status" value="1"/>
</dbReference>
<dbReference type="PANTHER" id="PTHR42894:SF1">
    <property type="entry name" value="N-(5'-PHOSPHORIBOSYL)ANTHRANILATE ISOMERASE"/>
    <property type="match status" value="1"/>
</dbReference>
<dbReference type="InterPro" id="IPR011060">
    <property type="entry name" value="RibuloseP-bd_barrel"/>
</dbReference>
<proteinExistence type="inferred from homology"/>
<dbReference type="UniPathway" id="UPA00035">
    <property type="reaction ID" value="UER00042"/>
</dbReference>
<accession>A0A381NIP4</accession>
<dbReference type="InterPro" id="IPR044643">
    <property type="entry name" value="TrpF_fam"/>
</dbReference>
<keyword evidence="5" id="KW-0057">Aromatic amino acid biosynthesis</keyword>
<keyword evidence="3" id="KW-0028">Amino-acid biosynthesis</keyword>
<dbReference type="EMBL" id="UINC01000389">
    <property type="protein sequence ID" value="SUZ54476.1"/>
    <property type="molecule type" value="Genomic_DNA"/>
</dbReference>
<dbReference type="PANTHER" id="PTHR42894">
    <property type="entry name" value="N-(5'-PHOSPHORIBOSYL)ANTHRANILATE ISOMERASE"/>
    <property type="match status" value="1"/>
</dbReference>
<dbReference type="InterPro" id="IPR013785">
    <property type="entry name" value="Aldolase_TIM"/>
</dbReference>
<dbReference type="GO" id="GO:0004640">
    <property type="term" value="F:phosphoribosylanthranilate isomerase activity"/>
    <property type="evidence" value="ECO:0007669"/>
    <property type="project" value="UniProtKB-EC"/>
</dbReference>
<evidence type="ECO:0000256" key="6">
    <source>
        <dbReference type="ARBA" id="ARBA00023235"/>
    </source>
</evidence>
<evidence type="ECO:0000256" key="4">
    <source>
        <dbReference type="ARBA" id="ARBA00022822"/>
    </source>
</evidence>
<dbReference type="SUPFAM" id="SSF51366">
    <property type="entry name" value="Ribulose-phoshate binding barrel"/>
    <property type="match status" value="1"/>
</dbReference>